<reference evidence="3 4" key="1">
    <citation type="submission" date="2012-12" db="EMBL/GenBank/DDBJ databases">
        <title>Novel taxa of Listeriaceae from agricultural environments in the United States.</title>
        <authorList>
            <person name="den Bakker H.C."/>
            <person name="Allred A."/>
            <person name="Warchocki S."/>
            <person name="Wright E.M."/>
            <person name="Burrell A."/>
            <person name="Nightingale K.K."/>
            <person name="Kephart D."/>
            <person name="Wiedmann M."/>
        </authorList>
    </citation>
    <scope>NUCLEOTIDE SEQUENCE [LARGE SCALE GENOMIC DNA]</scope>
    <source>
        <strain evidence="3 4">FSL F6-1037</strain>
    </source>
</reference>
<evidence type="ECO:0000256" key="2">
    <source>
        <dbReference type="ARBA" id="ARBA00022679"/>
    </source>
</evidence>
<dbReference type="Pfam" id="PF03808">
    <property type="entry name" value="Glyco_tran_WecG"/>
    <property type="match status" value="1"/>
</dbReference>
<keyword evidence="4" id="KW-1185">Reference proteome</keyword>
<comment type="caution">
    <text evidence="3">The sequence shown here is derived from an EMBL/GenBank/DDBJ whole genome shotgun (WGS) entry which is preliminary data.</text>
</comment>
<evidence type="ECO:0000313" key="4">
    <source>
        <dbReference type="Proteomes" id="UP000019243"/>
    </source>
</evidence>
<name>W7D436_9LIST</name>
<dbReference type="PANTHER" id="PTHR34136:SF1">
    <property type="entry name" value="UDP-N-ACETYL-D-MANNOSAMINURONIC ACID TRANSFERASE"/>
    <property type="match status" value="1"/>
</dbReference>
<organism evidence="3 4">
    <name type="scientific">Brochothrix campestris FSL F6-1037</name>
    <dbReference type="NCBI Taxonomy" id="1265861"/>
    <lineage>
        <taxon>Bacteria</taxon>
        <taxon>Bacillati</taxon>
        <taxon>Bacillota</taxon>
        <taxon>Bacilli</taxon>
        <taxon>Bacillales</taxon>
        <taxon>Listeriaceae</taxon>
        <taxon>Brochothrix</taxon>
    </lineage>
</organism>
<dbReference type="GO" id="GO:0016758">
    <property type="term" value="F:hexosyltransferase activity"/>
    <property type="evidence" value="ECO:0007669"/>
    <property type="project" value="TreeGrafter"/>
</dbReference>
<accession>W7D436</accession>
<dbReference type="PATRIC" id="fig|1265861.3.peg.1258"/>
<dbReference type="Proteomes" id="UP000019243">
    <property type="component" value="Unassembled WGS sequence"/>
</dbReference>
<evidence type="ECO:0000313" key="3">
    <source>
        <dbReference type="EMBL" id="EUJ40043.1"/>
    </source>
</evidence>
<gene>
    <name evidence="3" type="ORF">BCAMP_06355</name>
</gene>
<sequence>MKKVGRTVTVLGIPFYRTTKVEMVATLTERVRQQQRTFVVTANPEIVMKARGNQQLNEAIMQADYVTADGIGIVKATQHLADPLPERVTGFELFSDLLTAGNKQSWSLYLVGSSDEVINKTVQVIADQYPNLQLKGYHSGFFDTEMERTAIQTDVIASQADLVFVAMGSPYQEVFITEMLSQLQKGLLIGIGGSFDVFSGTVKRAPLIWQKFNLEWAYRVLTQPSRIWRMKDLIRFYIATIKR</sequence>
<dbReference type="STRING" id="1265861.BCAMP_06355"/>
<dbReference type="CDD" id="cd06533">
    <property type="entry name" value="Glyco_transf_WecG_TagA"/>
    <property type="match status" value="1"/>
</dbReference>
<keyword evidence="1" id="KW-0328">Glycosyltransferase</keyword>
<dbReference type="EMBL" id="AODH01000022">
    <property type="protein sequence ID" value="EUJ40043.1"/>
    <property type="molecule type" value="Genomic_DNA"/>
</dbReference>
<proteinExistence type="predicted"/>
<keyword evidence="2 3" id="KW-0808">Transferase</keyword>
<evidence type="ECO:0000256" key="1">
    <source>
        <dbReference type="ARBA" id="ARBA00022676"/>
    </source>
</evidence>
<dbReference type="PANTHER" id="PTHR34136">
    <property type="match status" value="1"/>
</dbReference>
<dbReference type="InterPro" id="IPR004629">
    <property type="entry name" value="WecG_TagA_CpsF"/>
</dbReference>
<dbReference type="AlphaFoldDB" id="W7D436"/>
<dbReference type="NCBIfam" id="TIGR00696">
    <property type="entry name" value="wecG_tagA_cpsF"/>
    <property type="match status" value="1"/>
</dbReference>
<protein>
    <submittedName>
        <fullName evidence="3">Putative N-acetylmannosaminyltransferase</fullName>
    </submittedName>
</protein>